<keyword evidence="2" id="KW-0812">Transmembrane</keyword>
<gene>
    <name evidence="3" type="ORF">MAPG_01601</name>
</gene>
<reference evidence="4" key="4">
    <citation type="journal article" date="2015" name="G3 (Bethesda)">
        <title>Genome sequences of three phytopathogenic species of the Magnaporthaceae family of fungi.</title>
        <authorList>
            <person name="Okagaki L.H."/>
            <person name="Nunes C.C."/>
            <person name="Sailsbery J."/>
            <person name="Clay B."/>
            <person name="Brown D."/>
            <person name="John T."/>
            <person name="Oh Y."/>
            <person name="Young N."/>
            <person name="Fitzgerald M."/>
            <person name="Haas B.J."/>
            <person name="Zeng Q."/>
            <person name="Young S."/>
            <person name="Adiconis X."/>
            <person name="Fan L."/>
            <person name="Levin J.Z."/>
            <person name="Mitchell T.K."/>
            <person name="Okubara P.A."/>
            <person name="Farman M.L."/>
            <person name="Kohn L.M."/>
            <person name="Birren B."/>
            <person name="Ma L.-J."/>
            <person name="Dean R.A."/>
        </authorList>
    </citation>
    <scope>NUCLEOTIDE SEQUENCE</scope>
    <source>
        <strain evidence="4">ATCC 64411 / 73-15</strain>
    </source>
</reference>
<evidence type="ECO:0000313" key="3">
    <source>
        <dbReference type="EMBL" id="KLU82529.1"/>
    </source>
</evidence>
<reference evidence="3" key="2">
    <citation type="submission" date="2010-05" db="EMBL/GenBank/DDBJ databases">
        <title>The Genome Sequence of Magnaporthe poae strain ATCC 64411.</title>
        <authorList>
            <consortium name="The Broad Institute Genome Sequencing Platform"/>
            <consortium name="Broad Institute Genome Sequencing Center for Infectious Disease"/>
            <person name="Ma L.-J."/>
            <person name="Dead R."/>
            <person name="Young S."/>
            <person name="Zeng Q."/>
            <person name="Koehrsen M."/>
            <person name="Alvarado L."/>
            <person name="Berlin A."/>
            <person name="Chapman S.B."/>
            <person name="Chen Z."/>
            <person name="Freedman E."/>
            <person name="Gellesch M."/>
            <person name="Goldberg J."/>
            <person name="Griggs A."/>
            <person name="Gujja S."/>
            <person name="Heilman E.R."/>
            <person name="Heiman D."/>
            <person name="Hepburn T."/>
            <person name="Howarth C."/>
            <person name="Jen D."/>
            <person name="Larson L."/>
            <person name="Mehta T."/>
            <person name="Neiman D."/>
            <person name="Pearson M."/>
            <person name="Roberts A."/>
            <person name="Saif S."/>
            <person name="Shea T."/>
            <person name="Shenoy N."/>
            <person name="Sisk P."/>
            <person name="Stolte C."/>
            <person name="Sykes S."/>
            <person name="Walk T."/>
            <person name="White J."/>
            <person name="Yandava C."/>
            <person name="Haas B."/>
            <person name="Nusbaum C."/>
            <person name="Birren B."/>
        </authorList>
    </citation>
    <scope>NUCLEOTIDE SEQUENCE</scope>
    <source>
        <strain evidence="3">ATCC 64411</strain>
    </source>
</reference>
<keyword evidence="5" id="KW-1185">Reference proteome</keyword>
<dbReference type="AlphaFoldDB" id="A0A0C4DP48"/>
<feature type="compositionally biased region" description="Basic and acidic residues" evidence="1">
    <location>
        <begin position="75"/>
        <end position="94"/>
    </location>
</feature>
<evidence type="ECO:0000256" key="2">
    <source>
        <dbReference type="SAM" id="Phobius"/>
    </source>
</evidence>
<name>A0A0C4DP48_MAGP6</name>
<accession>A0A0C4DP48</accession>
<evidence type="ECO:0000313" key="4">
    <source>
        <dbReference type="EnsemblFungi" id="MAPG_01601T0"/>
    </source>
</evidence>
<keyword evidence="2" id="KW-1133">Transmembrane helix</keyword>
<sequence>MNSSLAQQPYALRRGAVPSRRATHQSGQPRRQAPPRLRLRFRLLHTPEPAEDGVDPAPLLGPEHAPHKRLALSRGLEDAADPRDAADVGPHEDGVGELDDGHLGWGAILASMSVLLCLIATAFKRCG</sequence>
<reference evidence="3" key="3">
    <citation type="submission" date="2011-03" db="EMBL/GenBank/DDBJ databases">
        <title>Annotation of Magnaporthe poae ATCC 64411.</title>
        <authorList>
            <person name="Ma L.-J."/>
            <person name="Dead R."/>
            <person name="Young S.K."/>
            <person name="Zeng Q."/>
            <person name="Gargeya S."/>
            <person name="Fitzgerald M."/>
            <person name="Haas B."/>
            <person name="Abouelleil A."/>
            <person name="Alvarado L."/>
            <person name="Arachchi H.M."/>
            <person name="Berlin A."/>
            <person name="Brown A."/>
            <person name="Chapman S.B."/>
            <person name="Chen Z."/>
            <person name="Dunbar C."/>
            <person name="Freedman E."/>
            <person name="Gearin G."/>
            <person name="Gellesch M."/>
            <person name="Goldberg J."/>
            <person name="Griggs A."/>
            <person name="Gujja S."/>
            <person name="Heiman D."/>
            <person name="Howarth C."/>
            <person name="Larson L."/>
            <person name="Lui A."/>
            <person name="MacDonald P.J.P."/>
            <person name="Mehta T."/>
            <person name="Montmayeur A."/>
            <person name="Murphy C."/>
            <person name="Neiman D."/>
            <person name="Pearson M."/>
            <person name="Priest M."/>
            <person name="Roberts A."/>
            <person name="Saif S."/>
            <person name="Shea T."/>
            <person name="Shenoy N."/>
            <person name="Sisk P."/>
            <person name="Stolte C."/>
            <person name="Sykes S."/>
            <person name="Yandava C."/>
            <person name="Wortman J."/>
            <person name="Nusbaum C."/>
            <person name="Birren B."/>
        </authorList>
    </citation>
    <scope>NUCLEOTIDE SEQUENCE</scope>
    <source>
        <strain evidence="3">ATCC 64411</strain>
    </source>
</reference>
<keyword evidence="2" id="KW-0472">Membrane</keyword>
<reference evidence="5" key="1">
    <citation type="submission" date="2010-05" db="EMBL/GenBank/DDBJ databases">
        <title>The genome sequence of Magnaporthe poae strain ATCC 64411.</title>
        <authorList>
            <person name="Ma L.-J."/>
            <person name="Dead R."/>
            <person name="Young S."/>
            <person name="Zeng Q."/>
            <person name="Koehrsen M."/>
            <person name="Alvarado L."/>
            <person name="Berlin A."/>
            <person name="Chapman S.B."/>
            <person name="Chen Z."/>
            <person name="Freedman E."/>
            <person name="Gellesch M."/>
            <person name="Goldberg J."/>
            <person name="Griggs A."/>
            <person name="Gujja S."/>
            <person name="Heilman E.R."/>
            <person name="Heiman D."/>
            <person name="Hepburn T."/>
            <person name="Howarth C."/>
            <person name="Jen D."/>
            <person name="Larson L."/>
            <person name="Mehta T."/>
            <person name="Neiman D."/>
            <person name="Pearson M."/>
            <person name="Roberts A."/>
            <person name="Saif S."/>
            <person name="Shea T."/>
            <person name="Shenoy N."/>
            <person name="Sisk P."/>
            <person name="Stolte C."/>
            <person name="Sykes S."/>
            <person name="Walk T."/>
            <person name="White J."/>
            <person name="Yandava C."/>
            <person name="Haas B."/>
            <person name="Nusbaum C."/>
            <person name="Birren B."/>
        </authorList>
    </citation>
    <scope>NUCLEOTIDE SEQUENCE [LARGE SCALE GENOMIC DNA]</scope>
    <source>
        <strain evidence="5">ATCC 64411 / 73-15</strain>
    </source>
</reference>
<dbReference type="VEuPathDB" id="FungiDB:MAPG_01601"/>
<organism evidence="4 5">
    <name type="scientific">Magnaporthiopsis poae (strain ATCC 64411 / 73-15)</name>
    <name type="common">Kentucky bluegrass fungus</name>
    <name type="synonym">Magnaporthe poae</name>
    <dbReference type="NCBI Taxonomy" id="644358"/>
    <lineage>
        <taxon>Eukaryota</taxon>
        <taxon>Fungi</taxon>
        <taxon>Dikarya</taxon>
        <taxon>Ascomycota</taxon>
        <taxon>Pezizomycotina</taxon>
        <taxon>Sordariomycetes</taxon>
        <taxon>Sordariomycetidae</taxon>
        <taxon>Magnaporthales</taxon>
        <taxon>Magnaporthaceae</taxon>
        <taxon>Magnaporthiopsis</taxon>
    </lineage>
</organism>
<dbReference type="Proteomes" id="UP000011715">
    <property type="component" value="Unassembled WGS sequence"/>
</dbReference>
<dbReference type="EMBL" id="GL876966">
    <property type="protein sequence ID" value="KLU82529.1"/>
    <property type="molecule type" value="Genomic_DNA"/>
</dbReference>
<proteinExistence type="predicted"/>
<feature type="transmembrane region" description="Helical" evidence="2">
    <location>
        <begin position="103"/>
        <end position="123"/>
    </location>
</feature>
<dbReference type="EnsemblFungi" id="MAPG_01601T0">
    <property type="protein sequence ID" value="MAPG_01601T0"/>
    <property type="gene ID" value="MAPG_01601"/>
</dbReference>
<reference evidence="4" key="5">
    <citation type="submission" date="2015-06" db="UniProtKB">
        <authorList>
            <consortium name="EnsemblFungi"/>
        </authorList>
    </citation>
    <scope>IDENTIFICATION</scope>
    <source>
        <strain evidence="4">ATCC 64411</strain>
    </source>
</reference>
<feature type="region of interest" description="Disordered" evidence="1">
    <location>
        <begin position="1"/>
        <end position="94"/>
    </location>
</feature>
<dbReference type="EMBL" id="ADBL01000388">
    <property type="status" value="NOT_ANNOTATED_CDS"/>
    <property type="molecule type" value="Genomic_DNA"/>
</dbReference>
<evidence type="ECO:0000313" key="5">
    <source>
        <dbReference type="Proteomes" id="UP000011715"/>
    </source>
</evidence>
<protein>
    <submittedName>
        <fullName evidence="3 4">Uncharacterized protein</fullName>
    </submittedName>
</protein>
<evidence type="ECO:0000256" key="1">
    <source>
        <dbReference type="SAM" id="MobiDB-lite"/>
    </source>
</evidence>